<dbReference type="Proteomes" id="UP001233673">
    <property type="component" value="Unassembled WGS sequence"/>
</dbReference>
<evidence type="ECO:0000313" key="2">
    <source>
        <dbReference type="Proteomes" id="UP001233673"/>
    </source>
</evidence>
<reference evidence="2" key="1">
    <citation type="submission" date="2023-05" db="EMBL/GenBank/DDBJ databases">
        <title>Draft genome of Pseudofrankia sp. BMG5.37.</title>
        <authorList>
            <person name="Gtari M."/>
            <person name="Ghodhbane F."/>
            <person name="Sbissi I."/>
        </authorList>
    </citation>
    <scope>NUCLEOTIDE SEQUENCE [LARGE SCALE GENOMIC DNA]</scope>
    <source>
        <strain evidence="2">BMG 814</strain>
    </source>
</reference>
<accession>A0ABT9I987</accession>
<comment type="caution">
    <text evidence="1">The sequence shown here is derived from an EMBL/GenBank/DDBJ whole genome shotgun (WGS) entry which is preliminary data.</text>
</comment>
<gene>
    <name evidence="1" type="ORF">QOZ88_05765</name>
</gene>
<dbReference type="EMBL" id="JASNFN010000004">
    <property type="protein sequence ID" value="MDP5182136.1"/>
    <property type="molecule type" value="Genomic_DNA"/>
</dbReference>
<organism evidence="1 2">
    <name type="scientific">Blastococcus carthaginiensis</name>
    <dbReference type="NCBI Taxonomy" id="3050034"/>
    <lineage>
        <taxon>Bacteria</taxon>
        <taxon>Bacillati</taxon>
        <taxon>Actinomycetota</taxon>
        <taxon>Actinomycetes</taxon>
        <taxon>Geodermatophilales</taxon>
        <taxon>Geodermatophilaceae</taxon>
        <taxon>Blastococcus</taxon>
    </lineage>
</organism>
<protein>
    <submittedName>
        <fullName evidence="1">Uncharacterized protein</fullName>
    </submittedName>
</protein>
<dbReference type="RefSeq" id="WP_305998838.1">
    <property type="nucleotide sequence ID" value="NZ_JASNFN010000004.1"/>
</dbReference>
<evidence type="ECO:0000313" key="1">
    <source>
        <dbReference type="EMBL" id="MDP5182136.1"/>
    </source>
</evidence>
<sequence>MDFDVARQIQPTIRGYLNAPASSLQRVPEIENESTEDAIRKLQIQVFALTDALAAATEEIERMRRFLGR</sequence>
<proteinExistence type="predicted"/>
<name>A0ABT9I987_9ACTN</name>
<keyword evidence="2" id="KW-1185">Reference proteome</keyword>